<keyword evidence="7" id="KW-0472">Membrane</keyword>
<evidence type="ECO:0000256" key="3">
    <source>
        <dbReference type="ARBA" id="ARBA00014257"/>
    </source>
</evidence>
<evidence type="ECO:0000256" key="5">
    <source>
        <dbReference type="ARBA" id="ARBA00022824"/>
    </source>
</evidence>
<sequence length="192" mass="22146">MKCNIVSTQRERRFGRYQAFWRSKMGRKDASTVKLPVDQYRKQIGKQDYKKTKPILRATKLKAEAKKTAIGIKITVLDNQGRKIIRPYQICSLLVICQHCTIGPEPQANLDLPCSYVGYHSFHRSFYDPESLSASPSAGWHSSLVRFPESVIATIGSWREYTLRSSKSWVVDRKDMLSFCANLWTDMEESIF</sequence>
<dbReference type="InterPro" id="IPR024842">
    <property type="entry name" value="TRIQK"/>
</dbReference>
<keyword evidence="4" id="KW-0812">Transmembrane</keyword>
<keyword evidence="8" id="KW-1185">Reference proteome</keyword>
<comment type="subcellular location">
    <subcellularLocation>
        <location evidence="1">Endoplasmic reticulum membrane</location>
        <topology evidence="1">Single-pass membrane protein</topology>
    </subcellularLocation>
</comment>
<keyword evidence="6" id="KW-1133">Transmembrane helix</keyword>
<evidence type="ECO:0000313" key="8">
    <source>
        <dbReference type="Proteomes" id="UP001652583"/>
    </source>
</evidence>
<evidence type="ECO:0000256" key="7">
    <source>
        <dbReference type="ARBA" id="ARBA00023136"/>
    </source>
</evidence>
<evidence type="ECO:0000256" key="4">
    <source>
        <dbReference type="ARBA" id="ARBA00022692"/>
    </source>
</evidence>
<proteinExistence type="inferred from homology"/>
<evidence type="ECO:0000313" key="9">
    <source>
        <dbReference type="RefSeq" id="XP_053064539.1"/>
    </source>
</evidence>
<evidence type="ECO:0000256" key="2">
    <source>
        <dbReference type="ARBA" id="ARBA00007709"/>
    </source>
</evidence>
<evidence type="ECO:0000256" key="6">
    <source>
        <dbReference type="ARBA" id="ARBA00022989"/>
    </source>
</evidence>
<dbReference type="Pfam" id="PF15168">
    <property type="entry name" value="TRIQK"/>
    <property type="match status" value="1"/>
</dbReference>
<dbReference type="GeneID" id="106974896"/>
<dbReference type="PANTHER" id="PTHR20583:SF1">
    <property type="entry name" value="TRIPLE QXXK_R MOTIF-CONTAINING PROTEIN"/>
    <property type="match status" value="1"/>
</dbReference>
<dbReference type="RefSeq" id="XP_053064539.1">
    <property type="nucleotide sequence ID" value="XM_053208564.1"/>
</dbReference>
<dbReference type="Proteomes" id="UP001652583">
    <property type="component" value="Chromosome F2"/>
</dbReference>
<organism evidence="8 9">
    <name type="scientific">Acinonyx jubatus</name>
    <name type="common">Cheetah</name>
    <dbReference type="NCBI Taxonomy" id="32536"/>
    <lineage>
        <taxon>Eukaryota</taxon>
        <taxon>Metazoa</taxon>
        <taxon>Chordata</taxon>
        <taxon>Craniata</taxon>
        <taxon>Vertebrata</taxon>
        <taxon>Euteleostomi</taxon>
        <taxon>Mammalia</taxon>
        <taxon>Eutheria</taxon>
        <taxon>Laurasiatheria</taxon>
        <taxon>Carnivora</taxon>
        <taxon>Feliformia</taxon>
        <taxon>Felidae</taxon>
        <taxon>Felinae</taxon>
        <taxon>Acinonyx</taxon>
    </lineage>
</organism>
<dbReference type="PANTHER" id="PTHR20583">
    <property type="entry name" value="TRIPLE QXXK/R MOTIF-CONTAINING PROTEIN"/>
    <property type="match status" value="1"/>
</dbReference>
<gene>
    <name evidence="9" type="primary">TRIQK</name>
</gene>
<evidence type="ECO:0000256" key="1">
    <source>
        <dbReference type="ARBA" id="ARBA00004389"/>
    </source>
</evidence>
<reference evidence="9" key="1">
    <citation type="submission" date="2025-08" db="UniProtKB">
        <authorList>
            <consortium name="RefSeq"/>
        </authorList>
    </citation>
    <scope>IDENTIFICATION</scope>
    <source>
        <tissue evidence="9">Blood</tissue>
    </source>
</reference>
<keyword evidence="5" id="KW-0256">Endoplasmic reticulum</keyword>
<protein>
    <recommendedName>
        <fullName evidence="3">Triple QxxK/R motif-containing protein</fullName>
    </recommendedName>
</protein>
<accession>A0ABM3NYN5</accession>
<name>A0ABM3NYN5_ACIJB</name>
<comment type="similarity">
    <text evidence="2">Belongs to the TRIQK family.</text>
</comment>